<proteinExistence type="predicted"/>
<dbReference type="InterPro" id="IPR039446">
    <property type="entry name" value="DauR-like"/>
</dbReference>
<evidence type="ECO:0000313" key="4">
    <source>
        <dbReference type="Proteomes" id="UP001374803"/>
    </source>
</evidence>
<name>A0ABZ2L4F6_9BACT</name>
<dbReference type="InterPro" id="IPR013559">
    <property type="entry name" value="YheO"/>
</dbReference>
<dbReference type="PANTHER" id="PTHR35568">
    <property type="entry name" value="TRANSCRIPTIONAL REGULATOR DAUR"/>
    <property type="match status" value="1"/>
</dbReference>
<dbReference type="Proteomes" id="UP001374803">
    <property type="component" value="Chromosome"/>
</dbReference>
<feature type="domain" description="YheO-like" evidence="1">
    <location>
        <begin position="11"/>
        <end position="110"/>
    </location>
</feature>
<evidence type="ECO:0000259" key="2">
    <source>
        <dbReference type="Pfam" id="PF13309"/>
    </source>
</evidence>
<dbReference type="InterPro" id="IPR039445">
    <property type="entry name" value="DauR-like_HTH"/>
</dbReference>
<evidence type="ECO:0000313" key="3">
    <source>
        <dbReference type="EMBL" id="WXB05215.1"/>
    </source>
</evidence>
<organism evidence="3 4">
    <name type="scientific">Pendulispora rubella</name>
    <dbReference type="NCBI Taxonomy" id="2741070"/>
    <lineage>
        <taxon>Bacteria</taxon>
        <taxon>Pseudomonadati</taxon>
        <taxon>Myxococcota</taxon>
        <taxon>Myxococcia</taxon>
        <taxon>Myxococcales</taxon>
        <taxon>Sorangiineae</taxon>
        <taxon>Pendulisporaceae</taxon>
        <taxon>Pendulispora</taxon>
    </lineage>
</organism>
<keyword evidence="4" id="KW-1185">Reference proteome</keyword>
<evidence type="ECO:0000259" key="1">
    <source>
        <dbReference type="Pfam" id="PF08348"/>
    </source>
</evidence>
<dbReference type="RefSeq" id="WP_394834857.1">
    <property type="nucleotide sequence ID" value="NZ_CP089983.1"/>
</dbReference>
<protein>
    <submittedName>
        <fullName evidence="3">Helix-turn-helix domain-containing protein</fullName>
    </submittedName>
</protein>
<feature type="domain" description="Transcriptional regulator DauR-like HTH" evidence="2">
    <location>
        <begin position="138"/>
        <end position="196"/>
    </location>
</feature>
<dbReference type="EMBL" id="CP089983">
    <property type="protein sequence ID" value="WXB05215.1"/>
    <property type="molecule type" value="Genomic_DNA"/>
</dbReference>
<dbReference type="Pfam" id="PF13309">
    <property type="entry name" value="HTH_22"/>
    <property type="match status" value="1"/>
</dbReference>
<gene>
    <name evidence="3" type="ORF">LVJ94_51005</name>
</gene>
<dbReference type="Pfam" id="PF08348">
    <property type="entry name" value="PAS_6"/>
    <property type="match status" value="1"/>
</dbReference>
<dbReference type="PANTHER" id="PTHR35568:SF1">
    <property type="entry name" value="TRANSCRIPTIONAL REGULATOR DAUR"/>
    <property type="match status" value="1"/>
</dbReference>
<reference evidence="3" key="1">
    <citation type="submission" date="2021-12" db="EMBL/GenBank/DDBJ databases">
        <title>Discovery of the Pendulisporaceae a myxobacterial family with distinct sporulation behavior and unique specialized metabolism.</title>
        <authorList>
            <person name="Garcia R."/>
            <person name="Popoff A."/>
            <person name="Bader C.D."/>
            <person name="Loehr J."/>
            <person name="Walesch S."/>
            <person name="Walt C."/>
            <person name="Boldt J."/>
            <person name="Bunk B."/>
            <person name="Haeckl F.J.F.P.J."/>
            <person name="Gunesch A.P."/>
            <person name="Birkelbach J."/>
            <person name="Nuebel U."/>
            <person name="Pietschmann T."/>
            <person name="Bach T."/>
            <person name="Mueller R."/>
        </authorList>
    </citation>
    <scope>NUCLEOTIDE SEQUENCE</scope>
    <source>
        <strain evidence="3">MSr11367</strain>
    </source>
</reference>
<sequence>MGRAREKALVRQWSPVCRAIVRLLGPHAEVVVHDRKSDTVLGIWGSLSGREAGEPSLLGELDTLTPSEPDVYGPYEKLLAGGRRLSSVSAMLDDVVLCINFERTSFEEAARVLAAFAAPAAAAPEPLVERDWVEWVGQTIDACVRESGRAVERLTREDRLAVLTALEERGVFRVRKAVPLVARALRVSRSTLYTLLTETKRTEP</sequence>
<accession>A0ABZ2L4F6</accession>